<sequence>MPSQVARAASSSGRHRQLDKTLYAEVEKTLDRRDRRLSLRERIVLDKPFSERIAIVKAMLPLLQPLPPLLPQIFDLEPAPQGLVDDDIESDGSADNAITNEKSAAEAKAMVEHPGADITTASQRTAITVHCSINAGIWTIKISQVAGKFGPCITNRGFRHEIIEDRAVDSALGKAMSLSRRRTPKFGARFCVDHSRATHAQADGQTDIFTVVEHKALETVAGEAPDEIIFRVREAGGGDEGIWVPGSGVDPPDCDPYFAENCLDAQRGIRRAQADSRATASAVMAEAASFWHLLAPKGREDTLALHSSSGYLAATLALRRLALRREVAVFEREFLSAGCVQLLRGPLVLVLAGCKAGARPGGSLGPNLCVKDMCKRLGDYPNCQCPGFAGQPAEDGDTRACMDKHCQDPNQPCPSDPFVTCVKETTKVAALQWDDLMKRVDSQLGLFQKALGRVRNSGRAAASDNATSCQVRSHDHLVLVQARVGMFGIDCEEMCKKLNAYPDGCQCPGFEGEPAGEDDTRACYVKNCQDPDNHCPTDAFVTCVKTTSKFSALQLPAMLQSLDLYEKNFKALAAAHRARKELH</sequence>
<organism evidence="1 2">
    <name type="scientific">Prorocentrum cordatum</name>
    <dbReference type="NCBI Taxonomy" id="2364126"/>
    <lineage>
        <taxon>Eukaryota</taxon>
        <taxon>Sar</taxon>
        <taxon>Alveolata</taxon>
        <taxon>Dinophyceae</taxon>
        <taxon>Prorocentrales</taxon>
        <taxon>Prorocentraceae</taxon>
        <taxon>Prorocentrum</taxon>
    </lineage>
</organism>
<evidence type="ECO:0000313" key="1">
    <source>
        <dbReference type="EMBL" id="CAK0827258.1"/>
    </source>
</evidence>
<name>A0ABN9S5Z7_9DINO</name>
<evidence type="ECO:0000313" key="2">
    <source>
        <dbReference type="Proteomes" id="UP001189429"/>
    </source>
</evidence>
<dbReference type="EMBL" id="CAUYUJ010009613">
    <property type="protein sequence ID" value="CAK0827258.1"/>
    <property type="molecule type" value="Genomic_DNA"/>
</dbReference>
<gene>
    <name evidence="1" type="ORF">PCOR1329_LOCUS26848</name>
</gene>
<accession>A0ABN9S5Z7</accession>
<proteinExistence type="predicted"/>
<comment type="caution">
    <text evidence="1">The sequence shown here is derived from an EMBL/GenBank/DDBJ whole genome shotgun (WGS) entry which is preliminary data.</text>
</comment>
<protein>
    <submittedName>
        <fullName evidence="1">Uncharacterized protein</fullName>
    </submittedName>
</protein>
<reference evidence="1" key="1">
    <citation type="submission" date="2023-10" db="EMBL/GenBank/DDBJ databases">
        <authorList>
            <person name="Chen Y."/>
            <person name="Shah S."/>
            <person name="Dougan E. K."/>
            <person name="Thang M."/>
            <person name="Chan C."/>
        </authorList>
    </citation>
    <scope>NUCLEOTIDE SEQUENCE [LARGE SCALE GENOMIC DNA]</scope>
</reference>
<keyword evidence="2" id="KW-1185">Reference proteome</keyword>
<dbReference type="Proteomes" id="UP001189429">
    <property type="component" value="Unassembled WGS sequence"/>
</dbReference>